<accession>A0A9I9E5F2</accession>
<feature type="region of interest" description="Disordered" evidence="1">
    <location>
        <begin position="1"/>
        <end position="27"/>
    </location>
</feature>
<name>A0A9I9E5F2_CUCME</name>
<dbReference type="Gramene" id="MELO3C029036.2.1">
    <property type="protein sequence ID" value="MELO3C029036.2.1"/>
    <property type="gene ID" value="MELO3C029036.2"/>
</dbReference>
<organism evidence="2">
    <name type="scientific">Cucumis melo</name>
    <name type="common">Muskmelon</name>
    <dbReference type="NCBI Taxonomy" id="3656"/>
    <lineage>
        <taxon>Eukaryota</taxon>
        <taxon>Viridiplantae</taxon>
        <taxon>Streptophyta</taxon>
        <taxon>Embryophyta</taxon>
        <taxon>Tracheophyta</taxon>
        <taxon>Spermatophyta</taxon>
        <taxon>Magnoliopsida</taxon>
        <taxon>eudicotyledons</taxon>
        <taxon>Gunneridae</taxon>
        <taxon>Pentapetalae</taxon>
        <taxon>rosids</taxon>
        <taxon>fabids</taxon>
        <taxon>Cucurbitales</taxon>
        <taxon>Cucurbitaceae</taxon>
        <taxon>Benincaseae</taxon>
        <taxon>Cucumis</taxon>
    </lineage>
</organism>
<protein>
    <submittedName>
        <fullName evidence="2">Uncharacterized protein</fullName>
    </submittedName>
</protein>
<evidence type="ECO:0000256" key="1">
    <source>
        <dbReference type="SAM" id="MobiDB-lite"/>
    </source>
</evidence>
<reference evidence="2" key="1">
    <citation type="submission" date="2023-03" db="UniProtKB">
        <authorList>
            <consortium name="EnsemblPlants"/>
        </authorList>
    </citation>
    <scope>IDENTIFICATION</scope>
</reference>
<dbReference type="EnsemblPlants" id="MELO3C029036.2.1">
    <property type="protein sequence ID" value="MELO3C029036.2.1"/>
    <property type="gene ID" value="MELO3C029036.2"/>
</dbReference>
<evidence type="ECO:0000313" key="2">
    <source>
        <dbReference type="EnsemblPlants" id="MELO3C029036.2.1"/>
    </source>
</evidence>
<dbReference type="AlphaFoldDB" id="A0A9I9E5F2"/>
<sequence>MGETKREEEEEEDVEEEERRKKKEEKKYNFELQEAPTLKGLSNASIGTEQFSLPKQCCKKQPHHHLKGLIKEKQEEFPQTPEGSPKLANSMVAIFLLMGHRRWAPVFTSSTTALNCLSFLSQDLTFGG</sequence>
<proteinExistence type="predicted"/>